<dbReference type="Gene3D" id="2.40.30.10">
    <property type="entry name" value="Translation factors"/>
    <property type="match status" value="1"/>
</dbReference>
<dbReference type="InterPro" id="IPR017938">
    <property type="entry name" value="Riboflavin_synthase-like_b-brl"/>
</dbReference>
<dbReference type="GO" id="GO:0006952">
    <property type="term" value="P:defense response"/>
    <property type="evidence" value="ECO:0007669"/>
    <property type="project" value="TreeGrafter"/>
</dbReference>
<dbReference type="Proteomes" id="UP000186922">
    <property type="component" value="Unassembled WGS sequence"/>
</dbReference>
<keyword evidence="5" id="KW-1185">Reference proteome</keyword>
<feature type="transmembrane region" description="Helical" evidence="2">
    <location>
        <begin position="83"/>
        <end position="101"/>
    </location>
</feature>
<evidence type="ECO:0000259" key="3">
    <source>
        <dbReference type="PROSITE" id="PS51384"/>
    </source>
</evidence>
<sequence length="263" mass="29100">MTLSMSCFLPSGCFQLSNAGTGPDEMAENTTSLVLTADGWENPAAIALSANAEMISGWLAFLALLVILAGALPFVRRTGRFEIFFYSHLVGYITYFVTVFVHARNSFFWVFASVPGALFLLEKAYNVWRVHLKKSCKVRVRKVVQWPSGVTELTLQRPLTFRFHGGSYVFIKVPVLTDFEWHPFTISSCPEDLGRSYNLSILSPLMLPARVLSLLQTVWSCTFARPETGLAGFTISSTSASPSQLPCPFLPNKATRCRPSGPV</sequence>
<proteinExistence type="predicted"/>
<comment type="caution">
    <text evidence="4">The sequence shown here is derived from an EMBL/GenBank/DDBJ whole genome shotgun (WGS) entry which is preliminary data.</text>
</comment>
<dbReference type="PANTHER" id="PTHR11972">
    <property type="entry name" value="NADPH OXIDASE"/>
    <property type="match status" value="1"/>
</dbReference>
<evidence type="ECO:0000256" key="2">
    <source>
        <dbReference type="SAM" id="Phobius"/>
    </source>
</evidence>
<evidence type="ECO:0000313" key="4">
    <source>
        <dbReference type="EMBL" id="GAV06412.1"/>
    </source>
</evidence>
<dbReference type="GO" id="GO:0043020">
    <property type="term" value="C:NADPH oxidase complex"/>
    <property type="evidence" value="ECO:0007669"/>
    <property type="project" value="TreeGrafter"/>
</dbReference>
<feature type="transmembrane region" description="Helical" evidence="2">
    <location>
        <begin position="55"/>
        <end position="76"/>
    </location>
</feature>
<dbReference type="GO" id="GO:0042554">
    <property type="term" value="P:superoxide anion generation"/>
    <property type="evidence" value="ECO:0007669"/>
    <property type="project" value="TreeGrafter"/>
</dbReference>
<feature type="domain" description="FAD-binding FR-type" evidence="3">
    <location>
        <begin position="133"/>
        <end position="263"/>
    </location>
</feature>
<dbReference type="AlphaFoldDB" id="A0A1D1VYC7"/>
<dbReference type="EMBL" id="BDGG01000013">
    <property type="protein sequence ID" value="GAV06412.1"/>
    <property type="molecule type" value="Genomic_DNA"/>
</dbReference>
<evidence type="ECO:0000256" key="1">
    <source>
        <dbReference type="ARBA" id="ARBA00023002"/>
    </source>
</evidence>
<dbReference type="OrthoDB" id="167398at2759"/>
<accession>A0A1D1VYC7</accession>
<dbReference type="GO" id="GO:0016175">
    <property type="term" value="F:superoxide-generating NAD(P)H oxidase activity"/>
    <property type="evidence" value="ECO:0007669"/>
    <property type="project" value="TreeGrafter"/>
</dbReference>
<dbReference type="PANTHER" id="PTHR11972:SF58">
    <property type="entry name" value="NADPH OXIDASE 5"/>
    <property type="match status" value="1"/>
</dbReference>
<gene>
    <name evidence="4" type="primary">RvY_16411</name>
    <name evidence="4" type="synonym">RvY_16411.2</name>
    <name evidence="4" type="ORF">RvY_16411-2</name>
</gene>
<dbReference type="STRING" id="947166.A0A1D1VYC7"/>
<reference evidence="4 5" key="1">
    <citation type="journal article" date="2016" name="Nat. Commun.">
        <title>Extremotolerant tardigrade genome and improved radiotolerance of human cultured cells by tardigrade-unique protein.</title>
        <authorList>
            <person name="Hashimoto T."/>
            <person name="Horikawa D.D."/>
            <person name="Saito Y."/>
            <person name="Kuwahara H."/>
            <person name="Kozuka-Hata H."/>
            <person name="Shin-I T."/>
            <person name="Minakuchi Y."/>
            <person name="Ohishi K."/>
            <person name="Motoyama A."/>
            <person name="Aizu T."/>
            <person name="Enomoto A."/>
            <person name="Kondo K."/>
            <person name="Tanaka S."/>
            <person name="Hara Y."/>
            <person name="Koshikawa S."/>
            <person name="Sagara H."/>
            <person name="Miura T."/>
            <person name="Yokobori S."/>
            <person name="Miyagawa K."/>
            <person name="Suzuki Y."/>
            <person name="Kubo T."/>
            <person name="Oyama M."/>
            <person name="Kohara Y."/>
            <person name="Fujiyama A."/>
            <person name="Arakawa K."/>
            <person name="Katayama T."/>
            <person name="Toyoda A."/>
            <person name="Kunieda T."/>
        </authorList>
    </citation>
    <scope>NUCLEOTIDE SEQUENCE [LARGE SCALE GENOMIC DNA]</scope>
    <source>
        <strain evidence="4 5">YOKOZUNA-1</strain>
    </source>
</reference>
<keyword evidence="1" id="KW-0560">Oxidoreductase</keyword>
<organism evidence="4 5">
    <name type="scientific">Ramazzottius varieornatus</name>
    <name type="common">Water bear</name>
    <name type="synonym">Tardigrade</name>
    <dbReference type="NCBI Taxonomy" id="947166"/>
    <lineage>
        <taxon>Eukaryota</taxon>
        <taxon>Metazoa</taxon>
        <taxon>Ecdysozoa</taxon>
        <taxon>Tardigrada</taxon>
        <taxon>Eutardigrada</taxon>
        <taxon>Parachela</taxon>
        <taxon>Hypsibioidea</taxon>
        <taxon>Ramazzottiidae</taxon>
        <taxon>Ramazzottius</taxon>
    </lineage>
</organism>
<protein>
    <recommendedName>
        <fullName evidence="3">FAD-binding FR-type domain-containing protein</fullName>
    </recommendedName>
</protein>
<dbReference type="InterPro" id="IPR017927">
    <property type="entry name" value="FAD-bd_FR_type"/>
</dbReference>
<keyword evidence="2" id="KW-0472">Membrane</keyword>
<dbReference type="InterPro" id="IPR013112">
    <property type="entry name" value="FAD-bd_8"/>
</dbReference>
<keyword evidence="2" id="KW-1133">Transmembrane helix</keyword>
<keyword evidence="2" id="KW-0812">Transmembrane</keyword>
<dbReference type="SUPFAM" id="SSF63380">
    <property type="entry name" value="Riboflavin synthase domain-like"/>
    <property type="match status" value="1"/>
</dbReference>
<dbReference type="PROSITE" id="PS51384">
    <property type="entry name" value="FAD_FR"/>
    <property type="match status" value="1"/>
</dbReference>
<feature type="transmembrane region" description="Helical" evidence="2">
    <location>
        <begin position="107"/>
        <end position="125"/>
    </location>
</feature>
<dbReference type="InterPro" id="IPR050369">
    <property type="entry name" value="RBOH/FRE"/>
</dbReference>
<dbReference type="Pfam" id="PF08022">
    <property type="entry name" value="FAD_binding_8"/>
    <property type="match status" value="1"/>
</dbReference>
<name>A0A1D1VYC7_RAMVA</name>
<evidence type="ECO:0000313" key="5">
    <source>
        <dbReference type="Proteomes" id="UP000186922"/>
    </source>
</evidence>